<protein>
    <recommendedName>
        <fullName evidence="1">Lactate racemase C-terminal domain-containing protein</fullName>
    </recommendedName>
</protein>
<dbReference type="EMBL" id="BARU01016507">
    <property type="protein sequence ID" value="GAH61267.1"/>
    <property type="molecule type" value="Genomic_DNA"/>
</dbReference>
<dbReference type="PANTHER" id="PTHR33171:SF17">
    <property type="entry name" value="LARA-LIKE N-TERMINAL DOMAIN-CONTAINING PROTEIN"/>
    <property type="match status" value="1"/>
</dbReference>
<dbReference type="Gene3D" id="3.90.226.30">
    <property type="match status" value="1"/>
</dbReference>
<dbReference type="Gene3D" id="3.40.50.11440">
    <property type="match status" value="1"/>
</dbReference>
<dbReference type="Pfam" id="PF21113">
    <property type="entry name" value="LarA_C"/>
    <property type="match status" value="1"/>
</dbReference>
<reference evidence="2" key="1">
    <citation type="journal article" date="2014" name="Front. Microbiol.">
        <title>High frequency of phylogenetically diverse reductive dehalogenase-homologous genes in deep subseafloor sedimentary metagenomes.</title>
        <authorList>
            <person name="Kawai M."/>
            <person name="Futagami T."/>
            <person name="Toyoda A."/>
            <person name="Takaki Y."/>
            <person name="Nishi S."/>
            <person name="Hori S."/>
            <person name="Arai W."/>
            <person name="Tsubouchi T."/>
            <person name="Morono Y."/>
            <person name="Uchiyama I."/>
            <person name="Ito T."/>
            <person name="Fujiyama A."/>
            <person name="Inagaki F."/>
            <person name="Takami H."/>
        </authorList>
    </citation>
    <scope>NUCLEOTIDE SEQUENCE</scope>
    <source>
        <strain evidence="2">Expedition CK06-06</strain>
    </source>
</reference>
<gene>
    <name evidence="2" type="ORF">S03H2_27424</name>
</gene>
<accession>X1GVS0</accession>
<dbReference type="PANTHER" id="PTHR33171">
    <property type="entry name" value="LAR_N DOMAIN-CONTAINING PROTEIN"/>
    <property type="match status" value="1"/>
</dbReference>
<evidence type="ECO:0000259" key="1">
    <source>
        <dbReference type="Pfam" id="PF21113"/>
    </source>
</evidence>
<sequence>MAKLDFIVNVLLNWSIYYRKREITHVVAGDFIKAHERGCELERAIAEVKVDHKADITITTNTGAPLDLDLYQTCKGIDTAAEITRDGGIIIVAASCFAGVGPEAFREVHASCSRPIEVLQKVRREEPLGVQWENQVLARTQLRNDIYLLSELEDSVVKDMMITPIRTIEEGLERAFKVLGSDAEIAVIPEGPLVIPLLQD</sequence>
<dbReference type="InterPro" id="IPR043166">
    <property type="entry name" value="LarA-like_C"/>
</dbReference>
<dbReference type="InterPro" id="IPR048520">
    <property type="entry name" value="LarA_C"/>
</dbReference>
<dbReference type="AlphaFoldDB" id="X1GVS0"/>
<organism evidence="2">
    <name type="scientific">marine sediment metagenome</name>
    <dbReference type="NCBI Taxonomy" id="412755"/>
    <lineage>
        <taxon>unclassified sequences</taxon>
        <taxon>metagenomes</taxon>
        <taxon>ecological metagenomes</taxon>
    </lineage>
</organism>
<dbReference type="InterPro" id="IPR048068">
    <property type="entry name" value="LarA-like"/>
</dbReference>
<feature type="domain" description="Lactate racemase C-terminal" evidence="1">
    <location>
        <begin position="52"/>
        <end position="195"/>
    </location>
</feature>
<proteinExistence type="predicted"/>
<evidence type="ECO:0000313" key="2">
    <source>
        <dbReference type="EMBL" id="GAH61267.1"/>
    </source>
</evidence>
<comment type="caution">
    <text evidence="2">The sequence shown here is derived from an EMBL/GenBank/DDBJ whole genome shotgun (WGS) entry which is preliminary data.</text>
</comment>
<name>X1GVS0_9ZZZZ</name>